<evidence type="ECO:0000313" key="1">
    <source>
        <dbReference type="EMBL" id="KVP97983.1"/>
    </source>
</evidence>
<evidence type="ECO:0000313" key="2">
    <source>
        <dbReference type="Proteomes" id="UP000056453"/>
    </source>
</evidence>
<dbReference type="EMBL" id="LPBJ01000047">
    <property type="protein sequence ID" value="KVP97983.1"/>
    <property type="molecule type" value="Genomic_DNA"/>
</dbReference>
<dbReference type="AlphaFoldDB" id="A0AAW3MVK8"/>
<protein>
    <submittedName>
        <fullName evidence="1">Uncharacterized protein</fullName>
    </submittedName>
</protein>
<name>A0AAW3MVK8_9BURK</name>
<accession>A0AAW3MVK8</accession>
<gene>
    <name evidence="1" type="ORF">WJ96_05275</name>
</gene>
<comment type="caution">
    <text evidence="1">The sequence shown here is derived from an EMBL/GenBank/DDBJ whole genome shotgun (WGS) entry which is preliminary data.</text>
</comment>
<sequence length="119" mass="13273">MGAESIKRTGKAGHSLTRLDDIAEGVLTSELSIEIAAENLREALWEPQIIPDPESPEPWGAWCWHFALDDGTKGMLTNDRRGGKRWSVWLVDDEHQTAVEDALVDVIRSAGFRAKVLYT</sequence>
<proteinExistence type="predicted"/>
<keyword evidence="2" id="KW-1185">Reference proteome</keyword>
<organism evidence="1 2">
    <name type="scientific">Burkholderia ubonensis</name>
    <dbReference type="NCBI Taxonomy" id="101571"/>
    <lineage>
        <taxon>Bacteria</taxon>
        <taxon>Pseudomonadati</taxon>
        <taxon>Pseudomonadota</taxon>
        <taxon>Betaproteobacteria</taxon>
        <taxon>Burkholderiales</taxon>
        <taxon>Burkholderiaceae</taxon>
        <taxon>Burkholderia</taxon>
        <taxon>Burkholderia cepacia complex</taxon>
    </lineage>
</organism>
<reference evidence="1 2" key="1">
    <citation type="submission" date="2015-11" db="EMBL/GenBank/DDBJ databases">
        <title>Expanding the genomic diversity of Burkholderia species for the development of highly accurate diagnostics.</title>
        <authorList>
            <person name="Sahl J."/>
            <person name="Keim P."/>
            <person name="Wagner D."/>
        </authorList>
    </citation>
    <scope>NUCLEOTIDE SEQUENCE [LARGE SCALE GENOMIC DNA]</scope>
    <source>
        <strain evidence="1 2">MSMB1808WGS</strain>
    </source>
</reference>
<dbReference type="RefSeq" id="WP_059954094.1">
    <property type="nucleotide sequence ID" value="NZ_LPBJ01000047.1"/>
</dbReference>
<dbReference type="Proteomes" id="UP000056453">
    <property type="component" value="Unassembled WGS sequence"/>
</dbReference>